<protein>
    <submittedName>
        <fullName evidence="1">Uncharacterized protein</fullName>
    </submittedName>
</protein>
<comment type="caution">
    <text evidence="1">The sequence shown here is derived from an EMBL/GenBank/DDBJ whole genome shotgun (WGS) entry which is preliminary data.</text>
</comment>
<evidence type="ECO:0000313" key="2">
    <source>
        <dbReference type="Proteomes" id="UP000523139"/>
    </source>
</evidence>
<sequence>MPTEDAPVAETPEEQPLTPAALAAELRSLQQQAPARPQPLPTSAALLGRALSTRRITTRKVTEGRWVFEFAGTVIGGYSTIRRPGQEEDSQGGVTTLVPAHARRVLDDPAAAWAHLDLMEIPHANAGASAEDPAQPMLPFEVNPGKGPAGELKLQAYCVGKEPISVLAVLPEGERTVIADVTAHATEDLKDLAVDAMRAIPGLMAAGVNIQARALDAAEGAFVVGIDETASIRLHHYPPLGPGQPVAEALAEQILFTAAL</sequence>
<dbReference type="EMBL" id="JABAHY010000003">
    <property type="protein sequence ID" value="NLS09405.1"/>
    <property type="molecule type" value="Genomic_DNA"/>
</dbReference>
<dbReference type="AlphaFoldDB" id="A0A7X8TJ30"/>
<reference evidence="1 2" key="1">
    <citation type="submission" date="2020-04" db="EMBL/GenBank/DDBJ databases">
        <title>Nesterenkonia sp. nov., isolated from marine sediment.</title>
        <authorList>
            <person name="Zhang G."/>
        </authorList>
    </citation>
    <scope>NUCLEOTIDE SEQUENCE [LARGE SCALE GENOMIC DNA]</scope>
    <source>
        <strain evidence="1 2">MY13</strain>
    </source>
</reference>
<proteinExistence type="predicted"/>
<dbReference type="RefSeq" id="WP_168886903.1">
    <property type="nucleotide sequence ID" value="NZ_JABAHY010000003.1"/>
</dbReference>
<gene>
    <name evidence="1" type="ORF">HGQ17_05150</name>
</gene>
<dbReference type="Proteomes" id="UP000523139">
    <property type="component" value="Unassembled WGS sequence"/>
</dbReference>
<accession>A0A7X8TJ30</accession>
<organism evidence="1 2">
    <name type="scientific">Nesterenkonia sedimenti</name>
    <dbReference type="NCBI Taxonomy" id="1463632"/>
    <lineage>
        <taxon>Bacteria</taxon>
        <taxon>Bacillati</taxon>
        <taxon>Actinomycetota</taxon>
        <taxon>Actinomycetes</taxon>
        <taxon>Micrococcales</taxon>
        <taxon>Micrococcaceae</taxon>
        <taxon>Nesterenkonia</taxon>
    </lineage>
</organism>
<keyword evidence="2" id="KW-1185">Reference proteome</keyword>
<evidence type="ECO:0000313" key="1">
    <source>
        <dbReference type="EMBL" id="NLS09405.1"/>
    </source>
</evidence>
<name>A0A7X8TJ30_9MICC</name>